<feature type="chain" id="PRO_5008363270" description="Chemokine interleukin-8-like domain-containing protein" evidence="2">
    <location>
        <begin position="23"/>
        <end position="228"/>
    </location>
</feature>
<accession>A0A1A7XNZ0</accession>
<dbReference type="InterPro" id="IPR036048">
    <property type="entry name" value="Interleukin_8-like_sf"/>
</dbReference>
<name>A0A1A7XNZ0_9TELE</name>
<dbReference type="GO" id="GO:0008009">
    <property type="term" value="F:chemokine activity"/>
    <property type="evidence" value="ECO:0007669"/>
    <property type="project" value="InterPro"/>
</dbReference>
<feature type="signal peptide" evidence="2">
    <location>
        <begin position="1"/>
        <end position="22"/>
    </location>
</feature>
<evidence type="ECO:0000313" key="3">
    <source>
        <dbReference type="EMBL" id="SBP19806.1"/>
    </source>
</evidence>
<evidence type="ECO:0000256" key="1">
    <source>
        <dbReference type="SAM" id="MobiDB-lite"/>
    </source>
</evidence>
<reference evidence="3" key="1">
    <citation type="submission" date="2016-05" db="EMBL/GenBank/DDBJ databases">
        <authorList>
            <person name="Lavstsen T."/>
            <person name="Jespersen J.S."/>
        </authorList>
    </citation>
    <scope>NUCLEOTIDE SEQUENCE</scope>
    <source>
        <tissue evidence="3">Brain</tissue>
    </source>
</reference>
<organism evidence="3">
    <name type="scientific">Iconisemion striatum</name>
    <dbReference type="NCBI Taxonomy" id="60296"/>
    <lineage>
        <taxon>Eukaryota</taxon>
        <taxon>Metazoa</taxon>
        <taxon>Chordata</taxon>
        <taxon>Craniata</taxon>
        <taxon>Vertebrata</taxon>
        <taxon>Euteleostomi</taxon>
        <taxon>Actinopterygii</taxon>
        <taxon>Neopterygii</taxon>
        <taxon>Teleostei</taxon>
        <taxon>Neoteleostei</taxon>
        <taxon>Acanthomorphata</taxon>
        <taxon>Ovalentaria</taxon>
        <taxon>Atherinomorphae</taxon>
        <taxon>Cyprinodontiformes</taxon>
        <taxon>Nothobranchiidae</taxon>
        <taxon>Iconisemion</taxon>
    </lineage>
</organism>
<dbReference type="Gene3D" id="2.40.50.40">
    <property type="match status" value="1"/>
</dbReference>
<dbReference type="GO" id="GO:0006955">
    <property type="term" value="P:immune response"/>
    <property type="evidence" value="ECO:0007669"/>
    <property type="project" value="InterPro"/>
</dbReference>
<reference evidence="3" key="2">
    <citation type="submission" date="2016-06" db="EMBL/GenBank/DDBJ databases">
        <title>The genome of a short-lived fish provides insights into sex chromosome evolution and the genetic control of aging.</title>
        <authorList>
            <person name="Reichwald K."/>
            <person name="Felder M."/>
            <person name="Petzold A."/>
            <person name="Koch P."/>
            <person name="Groth M."/>
            <person name="Platzer M."/>
        </authorList>
    </citation>
    <scope>NUCLEOTIDE SEQUENCE</scope>
    <source>
        <tissue evidence="3">Brain</tissue>
    </source>
</reference>
<feature type="compositionally biased region" description="Low complexity" evidence="1">
    <location>
        <begin position="153"/>
        <end position="218"/>
    </location>
</feature>
<dbReference type="EMBL" id="HADW01018406">
    <property type="protein sequence ID" value="SBP19806.1"/>
    <property type="molecule type" value="Transcribed_RNA"/>
</dbReference>
<dbReference type="GO" id="GO:0005576">
    <property type="term" value="C:extracellular region"/>
    <property type="evidence" value="ECO:0007669"/>
    <property type="project" value="InterPro"/>
</dbReference>
<evidence type="ECO:0008006" key="4">
    <source>
        <dbReference type="Google" id="ProtNLM"/>
    </source>
</evidence>
<gene>
    <name evidence="3" type="primary">Nfu_g_1_011390</name>
</gene>
<dbReference type="AlphaFoldDB" id="A0A1A7XNZ0"/>
<proteinExistence type="predicted"/>
<sequence>MANCGSLLKSALVAAILFFVSGQTGETELKVKLVTRFFFHSLAHLLICSSSEVSQAAGVQESPSERQEASWTGEKLASCCKRVSTKQITEPILGYLVQKPNIPCVKAVIFQTESGLFCNKINPWALRKIQEFRRTKAQASASPSSVSLLSIITSTTSPPSSSSSPSSSTLPPSSSSSSSILHPSPSSSILPPSSSSSPPSSSTLFPSSSSSPSSSTPSDETISESDDE</sequence>
<dbReference type="SUPFAM" id="SSF54117">
    <property type="entry name" value="Interleukin 8-like chemokines"/>
    <property type="match status" value="1"/>
</dbReference>
<feature type="region of interest" description="Disordered" evidence="1">
    <location>
        <begin position="153"/>
        <end position="228"/>
    </location>
</feature>
<protein>
    <recommendedName>
        <fullName evidence="4">Chemokine interleukin-8-like domain-containing protein</fullName>
    </recommendedName>
</protein>
<evidence type="ECO:0000256" key="2">
    <source>
        <dbReference type="SAM" id="SignalP"/>
    </source>
</evidence>
<keyword evidence="2" id="KW-0732">Signal</keyword>